<dbReference type="NCBIfam" id="TIGR00206">
    <property type="entry name" value="fliF"/>
    <property type="match status" value="1"/>
</dbReference>
<dbReference type="InterPro" id="IPR000067">
    <property type="entry name" value="FlgMring_FliF"/>
</dbReference>
<evidence type="ECO:0000256" key="1">
    <source>
        <dbReference type="ARBA" id="ARBA00004117"/>
    </source>
</evidence>
<dbReference type="GO" id="GO:0005886">
    <property type="term" value="C:plasma membrane"/>
    <property type="evidence" value="ECO:0007669"/>
    <property type="project" value="UniProtKB-SubCell"/>
</dbReference>
<dbReference type="AlphaFoldDB" id="A0A1Q8Q676"/>
<name>A0A1Q8Q676_9BACI</name>
<evidence type="ECO:0000256" key="7">
    <source>
        <dbReference type="ARBA" id="ARBA00023136"/>
    </source>
</evidence>
<protein>
    <recommendedName>
        <fullName evidence="9">Flagellar M-ring protein</fullName>
    </recommendedName>
</protein>
<dbReference type="GO" id="GO:0003774">
    <property type="term" value="F:cytoskeletal motor activity"/>
    <property type="evidence" value="ECO:0007669"/>
    <property type="project" value="InterPro"/>
</dbReference>
<comment type="caution">
    <text evidence="13">The sequence shown here is derived from an EMBL/GenBank/DDBJ whole genome shotgun (WGS) entry which is preliminary data.</text>
</comment>
<feature type="transmembrane region" description="Helical" evidence="10">
    <location>
        <begin position="445"/>
        <end position="466"/>
    </location>
</feature>
<evidence type="ECO:0000259" key="11">
    <source>
        <dbReference type="Pfam" id="PF01514"/>
    </source>
</evidence>
<evidence type="ECO:0000313" key="14">
    <source>
        <dbReference type="Proteomes" id="UP000185568"/>
    </source>
</evidence>
<dbReference type="PIRSF" id="PIRSF004862">
    <property type="entry name" value="FliF"/>
    <property type="match status" value="1"/>
</dbReference>
<keyword evidence="13" id="KW-0282">Flagellum</keyword>
<dbReference type="RefSeq" id="WP_075398136.1">
    <property type="nucleotide sequence ID" value="NZ_MSDU01000014.1"/>
</dbReference>
<dbReference type="InterPro" id="IPR013556">
    <property type="entry name" value="Flag_M-ring_C"/>
</dbReference>
<sequence>MNENIKQQLAKIKEYWNSRSKKQKVLGAGVFAFFVIALSLVVFFSTRTTMAPLYSELSPSEIGAVKENLDGRGVAYEITDGGTGILVPEESVDALKVDLAAEGLPQSGSIDYSFFSQNAGFGMTDNEFNVLKLDAMQTELASLIQNIDGVKNANVMINLPQEQIFVTEEAEQASASVVLNTEPGYQFNEKQIKSLYHLVSKSVPNLPVENIVIMNQNFEYFDLQNSSGSFAGDAYTQQMAVKKQIERDIQRQVQSMLGTLMGQEKVVVSVTADVDFTQENREENLVEPVDEENMEGIQISAQRITETYTGDAAGAGGIPQAEDPADTTTYLEGATGTGDYERNEETINNEVNRIRREITESPYKIRDLGIQVMVEPPTADDPNSMPDQSVEDIQQMLGTIVRTSIDESYNTDLTDQALGEKIAISVQPLNGKITFEENTGPVIPWWVYVIGGVLLLIIAVLVFFMIRRRREEEEEDYEEELVEEIEDILTETEGSARRKQLEKMAKEKPEEFAKLLRTWLSEE</sequence>
<reference evidence="13 14" key="1">
    <citation type="submission" date="2016-12" db="EMBL/GenBank/DDBJ databases">
        <title>Domibacillus antri genome sequencing.</title>
        <authorList>
            <person name="Verma A."/>
            <person name="Krishnamurthi S."/>
        </authorList>
    </citation>
    <scope>NUCLEOTIDE SEQUENCE [LARGE SCALE GENOMIC DNA]</scope>
    <source>
        <strain evidence="13 14">XD80</strain>
    </source>
</reference>
<keyword evidence="7 10" id="KW-0472">Membrane</keyword>
<keyword evidence="13" id="KW-0966">Cell projection</keyword>
<evidence type="ECO:0000256" key="2">
    <source>
        <dbReference type="ARBA" id="ARBA00004651"/>
    </source>
</evidence>
<evidence type="ECO:0000256" key="3">
    <source>
        <dbReference type="ARBA" id="ARBA00007971"/>
    </source>
</evidence>
<keyword evidence="6 10" id="KW-1133">Transmembrane helix</keyword>
<dbReference type="GO" id="GO:0071973">
    <property type="term" value="P:bacterial-type flagellum-dependent cell motility"/>
    <property type="evidence" value="ECO:0007669"/>
    <property type="project" value="InterPro"/>
</dbReference>
<dbReference type="PRINTS" id="PR01009">
    <property type="entry name" value="FLGMRINGFLIF"/>
</dbReference>
<dbReference type="PANTHER" id="PTHR30046:SF0">
    <property type="entry name" value="FLAGELLAR M-RING PROTEIN"/>
    <property type="match status" value="1"/>
</dbReference>
<dbReference type="OrthoDB" id="9807026at2"/>
<evidence type="ECO:0000256" key="6">
    <source>
        <dbReference type="ARBA" id="ARBA00022989"/>
    </source>
</evidence>
<dbReference type="Pfam" id="PF01514">
    <property type="entry name" value="YscJ_FliF"/>
    <property type="match status" value="1"/>
</dbReference>
<keyword evidence="4" id="KW-1003">Cell membrane</keyword>
<evidence type="ECO:0000256" key="4">
    <source>
        <dbReference type="ARBA" id="ARBA00022475"/>
    </source>
</evidence>
<evidence type="ECO:0000256" key="9">
    <source>
        <dbReference type="PIRNR" id="PIRNR004862"/>
    </source>
</evidence>
<comment type="similarity">
    <text evidence="3 9">Belongs to the FliF family.</text>
</comment>
<feature type="transmembrane region" description="Helical" evidence="10">
    <location>
        <begin position="25"/>
        <end position="44"/>
    </location>
</feature>
<comment type="function">
    <text evidence="9">The M ring may be actively involved in energy transduction.</text>
</comment>
<evidence type="ECO:0000256" key="8">
    <source>
        <dbReference type="ARBA" id="ARBA00023143"/>
    </source>
</evidence>
<evidence type="ECO:0000256" key="10">
    <source>
        <dbReference type="SAM" id="Phobius"/>
    </source>
</evidence>
<keyword evidence="8 9" id="KW-0975">Bacterial flagellum</keyword>
<dbReference type="InterPro" id="IPR006182">
    <property type="entry name" value="FliF_N_dom"/>
</dbReference>
<proteinExistence type="inferred from homology"/>
<dbReference type="GO" id="GO:0009431">
    <property type="term" value="C:bacterial-type flagellum basal body, MS ring"/>
    <property type="evidence" value="ECO:0007669"/>
    <property type="project" value="InterPro"/>
</dbReference>
<dbReference type="Gene3D" id="3.30.300.30">
    <property type="match status" value="1"/>
</dbReference>
<keyword evidence="14" id="KW-1185">Reference proteome</keyword>
<evidence type="ECO:0000313" key="13">
    <source>
        <dbReference type="EMBL" id="OLN22792.1"/>
    </source>
</evidence>
<dbReference type="PANTHER" id="PTHR30046">
    <property type="entry name" value="FLAGELLAR M-RING PROTEIN"/>
    <property type="match status" value="1"/>
</dbReference>
<gene>
    <name evidence="13" type="ORF">BTO30_07650</name>
</gene>
<comment type="subcellular location">
    <subcellularLocation>
        <location evidence="1 9">Bacterial flagellum basal body</location>
    </subcellularLocation>
    <subcellularLocation>
        <location evidence="2">Cell membrane</location>
        <topology evidence="2">Multi-pass membrane protein</topology>
    </subcellularLocation>
</comment>
<feature type="domain" description="Flagellar M-ring C-terminal" evidence="12">
    <location>
        <begin position="257"/>
        <end position="397"/>
    </location>
</feature>
<feature type="domain" description="Flagellar M-ring N-terminal" evidence="11">
    <location>
        <begin position="46"/>
        <end position="220"/>
    </location>
</feature>
<dbReference type="STRING" id="1714264.BTO30_07650"/>
<evidence type="ECO:0000256" key="5">
    <source>
        <dbReference type="ARBA" id="ARBA00022692"/>
    </source>
</evidence>
<dbReference type="EMBL" id="MSDU01000014">
    <property type="protein sequence ID" value="OLN22792.1"/>
    <property type="molecule type" value="Genomic_DNA"/>
</dbReference>
<dbReference type="Proteomes" id="UP000185568">
    <property type="component" value="Unassembled WGS sequence"/>
</dbReference>
<dbReference type="Pfam" id="PF08345">
    <property type="entry name" value="YscJ_FliF_C"/>
    <property type="match status" value="1"/>
</dbReference>
<dbReference type="InterPro" id="IPR045851">
    <property type="entry name" value="AMP-bd_C_sf"/>
</dbReference>
<keyword evidence="5 10" id="KW-0812">Transmembrane</keyword>
<keyword evidence="13" id="KW-0969">Cilium</keyword>
<organism evidence="13 14">
    <name type="scientific">Domibacillus antri</name>
    <dbReference type="NCBI Taxonomy" id="1714264"/>
    <lineage>
        <taxon>Bacteria</taxon>
        <taxon>Bacillati</taxon>
        <taxon>Bacillota</taxon>
        <taxon>Bacilli</taxon>
        <taxon>Bacillales</taxon>
        <taxon>Bacillaceae</taxon>
        <taxon>Domibacillus</taxon>
    </lineage>
</organism>
<evidence type="ECO:0000259" key="12">
    <source>
        <dbReference type="Pfam" id="PF08345"/>
    </source>
</evidence>
<accession>A0A1Q8Q676</accession>
<dbReference type="InterPro" id="IPR043427">
    <property type="entry name" value="YscJ/FliF"/>
</dbReference>